<protein>
    <submittedName>
        <fullName evidence="3">Protein ABHD16A</fullName>
    </submittedName>
</protein>
<dbReference type="Gene3D" id="3.40.50.1820">
    <property type="entry name" value="alpha/beta hydrolase"/>
    <property type="match status" value="1"/>
</dbReference>
<dbReference type="InterPro" id="IPR054518">
    <property type="entry name" value="ABHD16_N"/>
</dbReference>
<dbReference type="GO" id="GO:0012505">
    <property type="term" value="C:endomembrane system"/>
    <property type="evidence" value="ECO:0007669"/>
    <property type="project" value="TreeGrafter"/>
</dbReference>
<dbReference type="OrthoDB" id="6412627at2759"/>
<evidence type="ECO:0000259" key="2">
    <source>
        <dbReference type="Pfam" id="PF22990"/>
    </source>
</evidence>
<accession>A0A6A4VW32</accession>
<evidence type="ECO:0000313" key="4">
    <source>
        <dbReference type="Proteomes" id="UP000440578"/>
    </source>
</evidence>
<organism evidence="3 4">
    <name type="scientific">Amphibalanus amphitrite</name>
    <name type="common">Striped barnacle</name>
    <name type="synonym">Balanus amphitrite</name>
    <dbReference type="NCBI Taxonomy" id="1232801"/>
    <lineage>
        <taxon>Eukaryota</taxon>
        <taxon>Metazoa</taxon>
        <taxon>Ecdysozoa</taxon>
        <taxon>Arthropoda</taxon>
        <taxon>Crustacea</taxon>
        <taxon>Multicrustacea</taxon>
        <taxon>Cirripedia</taxon>
        <taxon>Thoracica</taxon>
        <taxon>Thoracicalcarea</taxon>
        <taxon>Balanomorpha</taxon>
        <taxon>Balanoidea</taxon>
        <taxon>Balanidae</taxon>
        <taxon>Amphibalaninae</taxon>
        <taxon>Amphibalanus</taxon>
    </lineage>
</organism>
<dbReference type="GO" id="GO:0004620">
    <property type="term" value="F:phospholipase activity"/>
    <property type="evidence" value="ECO:0007669"/>
    <property type="project" value="TreeGrafter"/>
</dbReference>
<proteinExistence type="predicted"/>
<feature type="domain" description="AB hydrolase-1" evidence="1">
    <location>
        <begin position="224"/>
        <end position="345"/>
    </location>
</feature>
<dbReference type="EMBL" id="VIIS01001732">
    <property type="protein sequence ID" value="KAF0293631.1"/>
    <property type="molecule type" value="Genomic_DNA"/>
</dbReference>
<feature type="domain" description="Phosphatidylserine Lipase ABHD16 N-terminal" evidence="2">
    <location>
        <begin position="23"/>
        <end position="110"/>
    </location>
</feature>
<evidence type="ECO:0000259" key="1">
    <source>
        <dbReference type="Pfam" id="PF00561"/>
    </source>
</evidence>
<gene>
    <name evidence="3" type="primary">ABHD16A</name>
    <name evidence="3" type="ORF">FJT64_008581</name>
</gene>
<dbReference type="Pfam" id="PF00561">
    <property type="entry name" value="Abhydrolase_1"/>
    <property type="match status" value="1"/>
</dbReference>
<reference evidence="3 4" key="1">
    <citation type="submission" date="2019-07" db="EMBL/GenBank/DDBJ databases">
        <title>Draft genome assembly of a fouling barnacle, Amphibalanus amphitrite (Darwin, 1854): The first reference genome for Thecostraca.</title>
        <authorList>
            <person name="Kim W."/>
        </authorList>
    </citation>
    <scope>NUCLEOTIDE SEQUENCE [LARGE SCALE GENOMIC DNA]</scope>
    <source>
        <strain evidence="3">SNU_AA5</strain>
        <tissue evidence="3">Soma without cirri and trophi</tissue>
    </source>
</reference>
<dbReference type="GO" id="GO:0052651">
    <property type="term" value="P:monoacylglycerol catabolic process"/>
    <property type="evidence" value="ECO:0007669"/>
    <property type="project" value="TreeGrafter"/>
</dbReference>
<dbReference type="Proteomes" id="UP000440578">
    <property type="component" value="Unassembled WGS sequence"/>
</dbReference>
<comment type="caution">
    <text evidence="3">The sequence shown here is derived from an EMBL/GenBank/DDBJ whole genome shotgun (WGS) entry which is preliminary data.</text>
</comment>
<dbReference type="PANTHER" id="PTHR12277">
    <property type="entry name" value="ALPHA/BETA HYDROLASE DOMAIN-CONTAINING PROTEIN"/>
    <property type="match status" value="1"/>
</dbReference>
<sequence length="519" mass="56666">MGSLIRSFLGPELYRVYKTDTTAVRLFYKTTVWTSPLVGAYLLWRGYLSVDGAASLVRFAGWLGALAAGAAVLRAFGRMANPQYRVFMEVLGGDATDPERRRRLAGYDFDMAAWPIDFAAQRVLEIPAGGETLTSSLSDEGLLGLPTRLLTYCVVHTIGRRLMYPGSIGFMRSLLAPALLEGRTRLVEELGGKRHALLARDGNRIDTMFVDRRNDGNSPNGKTLVICCEGNAGFYEIGATSAPLEAGYSVLGWNHPGFAGSSGVPLPESEQSAIAAVMEFAESQLGFRQQDTILYAWSIGGYTASWAAMTHPGVGGVVLDATFDDVLPLAVARMPPSWNSLVQLTCRRHLDLNNSRLLRHYPGPVLLIRRSQDEVITVTEGEVGTNRANDLLLQLMEHRFPSLLDASSRRLLERWARGDAVIQAEVLSEAGVDDELCQSLLASYVSEHSASYPLGIGADMDSGTRSQLVIYLASRLMIEMEGTHCSPMSGSFFRLPWNLPQGTNGFVYVNKPGDGQTDN</sequence>
<dbReference type="AlphaFoldDB" id="A0A6A4VW32"/>
<dbReference type="InterPro" id="IPR029058">
    <property type="entry name" value="AB_hydrolase_fold"/>
</dbReference>
<keyword evidence="4" id="KW-1185">Reference proteome</keyword>
<evidence type="ECO:0000313" key="3">
    <source>
        <dbReference type="EMBL" id="KAF0293631.1"/>
    </source>
</evidence>
<dbReference type="GO" id="GO:0047372">
    <property type="term" value="F:monoacylglycerol lipase activity"/>
    <property type="evidence" value="ECO:0007669"/>
    <property type="project" value="TreeGrafter"/>
</dbReference>
<dbReference type="PANTHER" id="PTHR12277:SF72">
    <property type="entry name" value="BAT5L PROTEIN"/>
    <property type="match status" value="1"/>
</dbReference>
<dbReference type="InterPro" id="IPR000073">
    <property type="entry name" value="AB_hydrolase_1"/>
</dbReference>
<dbReference type="SUPFAM" id="SSF53474">
    <property type="entry name" value="alpha/beta-Hydrolases"/>
    <property type="match status" value="1"/>
</dbReference>
<dbReference type="Pfam" id="PF22990">
    <property type="entry name" value="ABHD16_N"/>
    <property type="match status" value="1"/>
</dbReference>
<dbReference type="GO" id="GO:0006660">
    <property type="term" value="P:phosphatidylserine catabolic process"/>
    <property type="evidence" value="ECO:0007669"/>
    <property type="project" value="TreeGrafter"/>
</dbReference>
<name>A0A6A4VW32_AMPAM</name>